<feature type="signal peptide" evidence="1">
    <location>
        <begin position="1"/>
        <end position="25"/>
    </location>
</feature>
<evidence type="ECO:0000256" key="1">
    <source>
        <dbReference type="SAM" id="SignalP"/>
    </source>
</evidence>
<keyword evidence="1" id="KW-0732">Signal</keyword>
<comment type="caution">
    <text evidence="2">The sequence shown here is derived from an EMBL/GenBank/DDBJ whole genome shotgun (WGS) entry which is preliminary data.</text>
</comment>
<dbReference type="Proteomes" id="UP001374579">
    <property type="component" value="Unassembled WGS sequence"/>
</dbReference>
<feature type="chain" id="PRO_5043050229" evidence="1">
    <location>
        <begin position="26"/>
        <end position="68"/>
    </location>
</feature>
<keyword evidence="3" id="KW-1185">Reference proteome</keyword>
<evidence type="ECO:0000313" key="3">
    <source>
        <dbReference type="Proteomes" id="UP001374579"/>
    </source>
</evidence>
<reference evidence="2 3" key="1">
    <citation type="submission" date="2024-02" db="EMBL/GenBank/DDBJ databases">
        <title>Chromosome-scale genome assembly of the rough periwinkle Littorina saxatilis.</title>
        <authorList>
            <person name="De Jode A."/>
            <person name="Faria R."/>
            <person name="Formenti G."/>
            <person name="Sims Y."/>
            <person name="Smith T.P."/>
            <person name="Tracey A."/>
            <person name="Wood J.M.D."/>
            <person name="Zagrodzka Z.B."/>
            <person name="Johannesson K."/>
            <person name="Butlin R.K."/>
            <person name="Leder E.H."/>
        </authorList>
    </citation>
    <scope>NUCLEOTIDE SEQUENCE [LARGE SCALE GENOMIC DNA]</scope>
    <source>
        <strain evidence="2">Snail1</strain>
        <tissue evidence="2">Muscle</tissue>
    </source>
</reference>
<organism evidence="2 3">
    <name type="scientific">Littorina saxatilis</name>
    <dbReference type="NCBI Taxonomy" id="31220"/>
    <lineage>
        <taxon>Eukaryota</taxon>
        <taxon>Metazoa</taxon>
        <taxon>Spiralia</taxon>
        <taxon>Lophotrochozoa</taxon>
        <taxon>Mollusca</taxon>
        <taxon>Gastropoda</taxon>
        <taxon>Caenogastropoda</taxon>
        <taxon>Littorinimorpha</taxon>
        <taxon>Littorinoidea</taxon>
        <taxon>Littorinidae</taxon>
        <taxon>Littorina</taxon>
    </lineage>
</organism>
<protein>
    <submittedName>
        <fullName evidence="2">Uncharacterized protein</fullName>
    </submittedName>
</protein>
<name>A0AAN9AI52_9CAEN</name>
<dbReference type="EMBL" id="JBAMIC010004070">
    <property type="protein sequence ID" value="KAK7087375.1"/>
    <property type="molecule type" value="Genomic_DNA"/>
</dbReference>
<dbReference type="AlphaFoldDB" id="A0AAN9AI52"/>
<proteinExistence type="predicted"/>
<gene>
    <name evidence="2" type="ORF">V1264_021436</name>
</gene>
<evidence type="ECO:0000313" key="2">
    <source>
        <dbReference type="EMBL" id="KAK7087375.1"/>
    </source>
</evidence>
<accession>A0AAN9AI52</accession>
<sequence length="68" mass="7879">MWNFSKIVFDFLTCILCVQEPYCFAEAVHFLEMELTVMRRNLVDALHDAPDSELKTKPKTKGLESSQL</sequence>